<dbReference type="EMBL" id="KV745088">
    <property type="protein sequence ID" value="OCK77971.1"/>
    <property type="molecule type" value="Genomic_DNA"/>
</dbReference>
<dbReference type="Gene3D" id="2.130.10.10">
    <property type="entry name" value="YVTN repeat-like/Quinoprotein amine dehydrogenase"/>
    <property type="match status" value="1"/>
</dbReference>
<name>A0A8E2E5V7_9PEZI</name>
<protein>
    <submittedName>
        <fullName evidence="1">Uncharacterized protein</fullName>
    </submittedName>
</protein>
<reference evidence="1 2" key="1">
    <citation type="journal article" date="2016" name="Nat. Commun.">
        <title>Ectomycorrhizal ecology is imprinted in the genome of the dominant symbiotic fungus Cenococcum geophilum.</title>
        <authorList>
            <consortium name="DOE Joint Genome Institute"/>
            <person name="Peter M."/>
            <person name="Kohler A."/>
            <person name="Ohm R.A."/>
            <person name="Kuo A."/>
            <person name="Krutzmann J."/>
            <person name="Morin E."/>
            <person name="Arend M."/>
            <person name="Barry K.W."/>
            <person name="Binder M."/>
            <person name="Choi C."/>
            <person name="Clum A."/>
            <person name="Copeland A."/>
            <person name="Grisel N."/>
            <person name="Haridas S."/>
            <person name="Kipfer T."/>
            <person name="LaButti K."/>
            <person name="Lindquist E."/>
            <person name="Lipzen A."/>
            <person name="Maire R."/>
            <person name="Meier B."/>
            <person name="Mihaltcheva S."/>
            <person name="Molinier V."/>
            <person name="Murat C."/>
            <person name="Poggeler S."/>
            <person name="Quandt C.A."/>
            <person name="Sperisen C."/>
            <person name="Tritt A."/>
            <person name="Tisserant E."/>
            <person name="Crous P.W."/>
            <person name="Henrissat B."/>
            <person name="Nehls U."/>
            <person name="Egli S."/>
            <person name="Spatafora J.W."/>
            <person name="Grigoriev I.V."/>
            <person name="Martin F.M."/>
        </authorList>
    </citation>
    <scope>NUCLEOTIDE SEQUENCE [LARGE SCALE GENOMIC DNA]</scope>
    <source>
        <strain evidence="1 2">CBS 459.81</strain>
    </source>
</reference>
<accession>A0A8E2E5V7</accession>
<proteinExistence type="predicted"/>
<dbReference type="Pfam" id="PF10282">
    <property type="entry name" value="Lactonase"/>
    <property type="match status" value="1"/>
</dbReference>
<dbReference type="InterPro" id="IPR015943">
    <property type="entry name" value="WD40/YVTN_repeat-like_dom_sf"/>
</dbReference>
<keyword evidence="2" id="KW-1185">Reference proteome</keyword>
<dbReference type="OrthoDB" id="9972196at2759"/>
<organism evidence="1 2">
    <name type="scientific">Lepidopterella palustris CBS 459.81</name>
    <dbReference type="NCBI Taxonomy" id="1314670"/>
    <lineage>
        <taxon>Eukaryota</taxon>
        <taxon>Fungi</taxon>
        <taxon>Dikarya</taxon>
        <taxon>Ascomycota</taxon>
        <taxon>Pezizomycotina</taxon>
        <taxon>Dothideomycetes</taxon>
        <taxon>Pleosporomycetidae</taxon>
        <taxon>Mytilinidiales</taxon>
        <taxon>Argynnaceae</taxon>
        <taxon>Lepidopterella</taxon>
    </lineage>
</organism>
<sequence>MIHELSNTITSYSVAYPSTGGFSFTQVGNQSIPSGTAAADIAVSPDNRYFISSSRNSTLFPFPNPIPSNTNTLLSDSLSVWKPTSNGTLLFQSIAPGRGSFPWHLVLITGGYGGSWHAYEWNGRGL</sequence>
<evidence type="ECO:0000313" key="2">
    <source>
        <dbReference type="Proteomes" id="UP000250266"/>
    </source>
</evidence>
<dbReference type="SUPFAM" id="SSF75011">
    <property type="entry name" value="3-carboxy-cis,cis-mucoante lactonizing enzyme"/>
    <property type="match status" value="1"/>
</dbReference>
<gene>
    <name evidence="1" type="ORF">K432DRAFT_406851</name>
</gene>
<evidence type="ECO:0000313" key="1">
    <source>
        <dbReference type="EMBL" id="OCK77971.1"/>
    </source>
</evidence>
<dbReference type="Proteomes" id="UP000250266">
    <property type="component" value="Unassembled WGS sequence"/>
</dbReference>
<dbReference type="AlphaFoldDB" id="A0A8E2E5V7"/>
<dbReference type="InterPro" id="IPR019405">
    <property type="entry name" value="Lactonase_7-beta_prop"/>
</dbReference>